<dbReference type="Pfam" id="PF07581">
    <property type="entry name" value="Glug"/>
    <property type="match status" value="2"/>
</dbReference>
<dbReference type="Proteomes" id="UP000502248">
    <property type="component" value="Chromosome"/>
</dbReference>
<evidence type="ECO:0000259" key="2">
    <source>
        <dbReference type="PROSITE" id="PS50853"/>
    </source>
</evidence>
<dbReference type="SUPFAM" id="SSF49265">
    <property type="entry name" value="Fibronectin type III"/>
    <property type="match status" value="2"/>
</dbReference>
<keyword evidence="4" id="KW-1185">Reference proteome</keyword>
<evidence type="ECO:0000256" key="1">
    <source>
        <dbReference type="ARBA" id="ARBA00022737"/>
    </source>
</evidence>
<dbReference type="InterPro" id="IPR040751">
    <property type="entry name" value="SbsC_C"/>
</dbReference>
<evidence type="ECO:0000313" key="3">
    <source>
        <dbReference type="EMBL" id="QJD81944.1"/>
    </source>
</evidence>
<dbReference type="PROSITE" id="PS50853">
    <property type="entry name" value="FN3"/>
    <property type="match status" value="2"/>
</dbReference>
<dbReference type="InterPro" id="IPR050964">
    <property type="entry name" value="Striated_Muscle_Regulatory"/>
</dbReference>
<reference evidence="3 4" key="1">
    <citation type="submission" date="2020-04" db="EMBL/GenBank/DDBJ databases">
        <title>Genome sequencing of novel species.</title>
        <authorList>
            <person name="Heo J."/>
            <person name="Kim S.-J."/>
            <person name="Kim J.-S."/>
            <person name="Hong S.-B."/>
            <person name="Kwon S.-W."/>
        </authorList>
    </citation>
    <scope>NUCLEOTIDE SEQUENCE [LARGE SCALE GENOMIC DNA]</scope>
    <source>
        <strain evidence="3 4">MFER-1</strain>
    </source>
</reference>
<dbReference type="SMART" id="SM00060">
    <property type="entry name" value="FN3"/>
    <property type="match status" value="3"/>
</dbReference>
<gene>
    <name evidence="3" type="ORF">HH215_01270</name>
</gene>
<dbReference type="Pfam" id="PF00041">
    <property type="entry name" value="fn3"/>
    <property type="match status" value="3"/>
</dbReference>
<dbReference type="PANTHER" id="PTHR13817">
    <property type="entry name" value="TITIN"/>
    <property type="match status" value="1"/>
</dbReference>
<dbReference type="AlphaFoldDB" id="A0A7Z2VFI9"/>
<dbReference type="Gene3D" id="2.160.20.110">
    <property type="match status" value="3"/>
</dbReference>
<dbReference type="Gene3D" id="2.60.40.10">
    <property type="entry name" value="Immunoglobulins"/>
    <property type="match status" value="3"/>
</dbReference>
<keyword evidence="1" id="KW-0677">Repeat</keyword>
<evidence type="ECO:0000313" key="4">
    <source>
        <dbReference type="Proteomes" id="UP000502248"/>
    </source>
</evidence>
<dbReference type="RefSeq" id="WP_169278249.1">
    <property type="nucleotide sequence ID" value="NZ_CP051680.1"/>
</dbReference>
<name>A0A7Z2VFI9_9BACL</name>
<dbReference type="EMBL" id="CP051680">
    <property type="protein sequence ID" value="QJD81944.1"/>
    <property type="molecule type" value="Genomic_DNA"/>
</dbReference>
<dbReference type="InterPro" id="IPR036116">
    <property type="entry name" value="FN3_sf"/>
</dbReference>
<organism evidence="3 4">
    <name type="scientific">Cohnella herbarum</name>
    <dbReference type="NCBI Taxonomy" id="2728023"/>
    <lineage>
        <taxon>Bacteria</taxon>
        <taxon>Bacillati</taxon>
        <taxon>Bacillota</taxon>
        <taxon>Bacilli</taxon>
        <taxon>Bacillales</taxon>
        <taxon>Paenibacillaceae</taxon>
        <taxon>Cohnella</taxon>
    </lineage>
</organism>
<sequence length="1200" mass="122508">MKYRGPIKSIKVLLLFLALSVLLAAILPPGRAVHAVDFNGFDGGTGTLSDPYLVSTPAQLDAIRNNLSKSFKLTADIDLSEYGSGAGWVPIGTLGVGLMFKGNIDGDGHSITNLKINRPTANYVGLFGVLSGGSIKNLRLIGPNITAQNYAGPLAGRVWGIYEGQQSVISNSSSSGGSLTGAGWLGGLVGDSLRNAIDNCYSSTAVTGTNSVIGGLVGVIGQGTIDKSYATGNVKAGGIAVGGLVGFNSSVIDISLPSLIRTSYATGNVEGNKSVGGLVGINENSASSLSLSVISDSYAVGRVKGAERVGGLVGYNHTASILNSYAIGAVEGTTERGGLVGASATDRILLSYYDKETTGINEVNQYSKSTEQMKTSDTYTGWEFNGTWAIYSSIHGGYPYLPVAVLTATAALGQGAGTTKLTAAASAGNRLVVQVSANDRAAPGFGDVVPSSGVTDPYLPGLDIEGVDAATNKYISVYEANKDNKVVKFTQITLTEDDILTYAIDELGDQILGALTVGYVSGSQSAHSVTVTRRGTGDLSSLSVEASGGAFTVTQPAVTTLDAGVPSTSFVVTAKDGLAVGTHTSIVTVSADHMTPRTFTVTQVVNAPGAPSLQITNVGNAQATLEWSAINGSTSYRIYKRISAGVYDREEATVTSATYRYSVTGLVNGTNYNFIVRAVIGVAEGADSNEVSATPMTVPGAPTNVMATAGDGQASVAFAAPADDGGSSITSYTVQSSPGGINKIGTASPIVITGLSNGTIYTFTVSATNSKGDGPASETSNAVMHPIGVPIQQSPIEGDKQVTLKWSAVGEATGYRIYKSTVPGTDGTLVDSVSPATLSYTVTGLTNNTSYYFTIRAMNGGIESAASNEVDAMPVRWAGPGAPAGTFAGGKGIVEDPYLIANAAQLNAVRNYLNGSFKLAMDIDLSGYADAAGWEPIGSNDPARVFSGNMDGDRYVIKGLKINRPTDDYVGLFGFVTGNVANLTLDAANIVGRDYVGGVAGFVKYGAISNSRISGAVTGNNDVGGLVGKVFPGKVGNSFSTANVTGFYRIGGLVGSGSDAAIISESHSAGTVTGVADSFYVGGLVGQIDGSRATVRNSYATGEVQGGNQVGGLVGASLAANIETSYSVGDVTAIWSAGGLVGMNNFGTVTDSYTRSSVTLQIGRIGSFVGYNAGTAVIRNYAAGAVTGERRPVAVLQALM</sequence>
<dbReference type="KEGG" id="cheb:HH215_01270"/>
<proteinExistence type="predicted"/>
<dbReference type="Pfam" id="PF18316">
    <property type="entry name" value="S-l_SbsC_C"/>
    <property type="match status" value="1"/>
</dbReference>
<feature type="domain" description="Fibronectin type-III" evidence="2">
    <location>
        <begin position="786"/>
        <end position="881"/>
    </location>
</feature>
<dbReference type="InterPro" id="IPR003961">
    <property type="entry name" value="FN3_dom"/>
</dbReference>
<accession>A0A7Z2VFI9</accession>
<protein>
    <recommendedName>
        <fullName evidence="2">Fibronectin type-III domain-containing protein</fullName>
    </recommendedName>
</protein>
<dbReference type="CDD" id="cd00063">
    <property type="entry name" value="FN3"/>
    <property type="match status" value="3"/>
</dbReference>
<feature type="domain" description="Fibronectin type-III" evidence="2">
    <location>
        <begin position="607"/>
        <end position="700"/>
    </location>
</feature>
<dbReference type="InterPro" id="IPR011493">
    <property type="entry name" value="GLUG"/>
</dbReference>
<dbReference type="InterPro" id="IPR013783">
    <property type="entry name" value="Ig-like_fold"/>
</dbReference>
<dbReference type="PANTHER" id="PTHR13817:SF166">
    <property type="entry name" value="NEURONAL IGCAM-RELATED"/>
    <property type="match status" value="1"/>
</dbReference>